<reference evidence="8" key="1">
    <citation type="submission" date="2016-10" db="EMBL/GenBank/DDBJ databases">
        <authorList>
            <person name="Varghese N."/>
            <person name="Submissions S."/>
        </authorList>
    </citation>
    <scope>NUCLEOTIDE SEQUENCE [LARGE SCALE GENOMIC DNA]</scope>
    <source>
        <strain evidence="8">DSM 24499</strain>
    </source>
</reference>
<dbReference type="GO" id="GO:0016853">
    <property type="term" value="F:isomerase activity"/>
    <property type="evidence" value="ECO:0007669"/>
    <property type="project" value="UniProtKB-KW"/>
</dbReference>
<evidence type="ECO:0000259" key="6">
    <source>
        <dbReference type="PROSITE" id="PS51352"/>
    </source>
</evidence>
<name>A0A1I1LB71_9FLAO</name>
<feature type="chain" id="PRO_5011795747" evidence="5">
    <location>
        <begin position="22"/>
        <end position="494"/>
    </location>
</feature>
<evidence type="ECO:0000256" key="4">
    <source>
        <dbReference type="ARBA" id="ARBA00023284"/>
    </source>
</evidence>
<evidence type="ECO:0000256" key="1">
    <source>
        <dbReference type="ARBA" id="ARBA00004196"/>
    </source>
</evidence>
<dbReference type="Pfam" id="PF08534">
    <property type="entry name" value="Redoxin"/>
    <property type="match status" value="1"/>
</dbReference>
<dbReference type="GO" id="GO:0016491">
    <property type="term" value="F:oxidoreductase activity"/>
    <property type="evidence" value="ECO:0007669"/>
    <property type="project" value="InterPro"/>
</dbReference>
<dbReference type="PANTHER" id="PTHR42852:SF6">
    <property type="entry name" value="THIOL:DISULFIDE INTERCHANGE PROTEIN DSBE"/>
    <property type="match status" value="1"/>
</dbReference>
<comment type="subcellular location">
    <subcellularLocation>
        <location evidence="1">Cell envelope</location>
    </subcellularLocation>
</comment>
<dbReference type="InterPro" id="IPR013766">
    <property type="entry name" value="Thioredoxin_domain"/>
</dbReference>
<dbReference type="GO" id="GO:0017004">
    <property type="term" value="P:cytochrome complex assembly"/>
    <property type="evidence" value="ECO:0007669"/>
    <property type="project" value="UniProtKB-KW"/>
</dbReference>
<dbReference type="SUPFAM" id="SSF52833">
    <property type="entry name" value="Thioredoxin-like"/>
    <property type="match status" value="1"/>
</dbReference>
<dbReference type="GO" id="GO:0030313">
    <property type="term" value="C:cell envelope"/>
    <property type="evidence" value="ECO:0007669"/>
    <property type="project" value="UniProtKB-SubCell"/>
</dbReference>
<dbReference type="AlphaFoldDB" id="A0A1I1LB71"/>
<evidence type="ECO:0000256" key="3">
    <source>
        <dbReference type="ARBA" id="ARBA00023157"/>
    </source>
</evidence>
<keyword evidence="7" id="KW-0413">Isomerase</keyword>
<dbReference type="EMBL" id="FOKV01000007">
    <property type="protein sequence ID" value="SFC70269.1"/>
    <property type="molecule type" value="Genomic_DNA"/>
</dbReference>
<dbReference type="STRING" id="1334022.SAMN04487907_107136"/>
<feature type="signal peptide" evidence="5">
    <location>
        <begin position="1"/>
        <end position="21"/>
    </location>
</feature>
<gene>
    <name evidence="7" type="ORF">SAMN04487907_107136</name>
</gene>
<organism evidence="7 8">
    <name type="scientific">Zunongwangia mangrovi</name>
    <dbReference type="NCBI Taxonomy" id="1334022"/>
    <lineage>
        <taxon>Bacteria</taxon>
        <taxon>Pseudomonadati</taxon>
        <taxon>Bacteroidota</taxon>
        <taxon>Flavobacteriia</taxon>
        <taxon>Flavobacteriales</taxon>
        <taxon>Flavobacteriaceae</taxon>
        <taxon>Zunongwangia</taxon>
    </lineage>
</organism>
<keyword evidence="3" id="KW-1015">Disulfide bond</keyword>
<dbReference type="InterPro" id="IPR050553">
    <property type="entry name" value="Thioredoxin_ResA/DsbE_sf"/>
</dbReference>
<dbReference type="PANTHER" id="PTHR42852">
    <property type="entry name" value="THIOL:DISULFIDE INTERCHANGE PROTEIN DSBE"/>
    <property type="match status" value="1"/>
</dbReference>
<evidence type="ECO:0000313" key="7">
    <source>
        <dbReference type="EMBL" id="SFC70269.1"/>
    </source>
</evidence>
<keyword evidence="2" id="KW-0201">Cytochrome c-type biogenesis</keyword>
<keyword evidence="5" id="KW-0732">Signal</keyword>
<keyword evidence="8" id="KW-1185">Reference proteome</keyword>
<accession>A0A1I1LB71</accession>
<keyword evidence="4" id="KW-0676">Redox-active center</keyword>
<evidence type="ECO:0000313" key="8">
    <source>
        <dbReference type="Proteomes" id="UP000199438"/>
    </source>
</evidence>
<dbReference type="InterPro" id="IPR036249">
    <property type="entry name" value="Thioredoxin-like_sf"/>
</dbReference>
<dbReference type="PROSITE" id="PS51257">
    <property type="entry name" value="PROKAR_LIPOPROTEIN"/>
    <property type="match status" value="1"/>
</dbReference>
<dbReference type="Gene3D" id="3.40.30.10">
    <property type="entry name" value="Glutaredoxin"/>
    <property type="match status" value="1"/>
</dbReference>
<feature type="domain" description="Thioredoxin" evidence="6">
    <location>
        <begin position="347"/>
        <end position="494"/>
    </location>
</feature>
<dbReference type="PROSITE" id="PS51352">
    <property type="entry name" value="THIOREDOXIN_2"/>
    <property type="match status" value="1"/>
</dbReference>
<evidence type="ECO:0000256" key="2">
    <source>
        <dbReference type="ARBA" id="ARBA00022748"/>
    </source>
</evidence>
<dbReference type="Proteomes" id="UP000199438">
    <property type="component" value="Unassembled WGS sequence"/>
</dbReference>
<evidence type="ECO:0000256" key="5">
    <source>
        <dbReference type="SAM" id="SignalP"/>
    </source>
</evidence>
<protein>
    <submittedName>
        <fullName evidence="7">Thiol-disulfide isomerase or thioredoxin</fullName>
    </submittedName>
</protein>
<dbReference type="InterPro" id="IPR013740">
    <property type="entry name" value="Redoxin"/>
</dbReference>
<sequence length="494" mass="57516">MKNFYFFFLLLFALSSCQSNKNEPKTINLEVSNYAENFALLLQYTSDFSLNSKLDSIKIPSGEKISLNEELLANANSILKFKDDDQFTLAFSKYINQPISIKLDLQKPDSIIVEGKQAKFIEYQLDQNKYWYKIYYDFDEKYSGLMKLDSKDFFLIQDSITQLRLQFLDDYFKDADLENQKDFVELERNKLIYVNLYDKVNTASPEFIKRLDIYGDSLSDTPITYSEHINFSNPILFENAYYNKFIYAFIKKDIMLTNPDTKITYDFLLNNGFPIIDKWFIDAETNAIEKTIFLNTLINDAKIFNAEIDVEAFRNKIDELEKSEYSKDYVSILDKNLDDLVEILSKVAVGKRAPDFSLTDENGKIYKLSEMPNKTIVIDVWASWCAPCIASFPKWNALAEKYKDNKNFEFLTVSLDKKTELWKNGLEKHQLEGLKLYAGEKAFKSDFAVNYNISAIPCYIVIDANGKIALLNANFKELEEYTENHQVNNLTFLK</sequence>
<dbReference type="RefSeq" id="WP_092543897.1">
    <property type="nucleotide sequence ID" value="NZ_FOKV01000007.1"/>
</dbReference>
<proteinExistence type="predicted"/>
<dbReference type="CDD" id="cd02966">
    <property type="entry name" value="TlpA_like_family"/>
    <property type="match status" value="1"/>
</dbReference>
<dbReference type="OrthoDB" id="1098640at2"/>